<dbReference type="SUPFAM" id="SSF53474">
    <property type="entry name" value="alpha/beta-Hydrolases"/>
    <property type="match status" value="1"/>
</dbReference>
<dbReference type="InterPro" id="IPR029058">
    <property type="entry name" value="AB_hydrolase_fold"/>
</dbReference>
<feature type="domain" description="AB hydrolase-1" evidence="2">
    <location>
        <begin position="23"/>
        <end position="273"/>
    </location>
</feature>
<organism evidence="3 4">
    <name type="scientific">Roseofilum casamattae BLCC-M143</name>
    <dbReference type="NCBI Taxonomy" id="3022442"/>
    <lineage>
        <taxon>Bacteria</taxon>
        <taxon>Bacillati</taxon>
        <taxon>Cyanobacteriota</taxon>
        <taxon>Cyanophyceae</taxon>
        <taxon>Desertifilales</taxon>
        <taxon>Desertifilaceae</taxon>
        <taxon>Roseofilum</taxon>
        <taxon>Roseofilum casamattae</taxon>
    </lineage>
</organism>
<keyword evidence="4" id="KW-1185">Reference proteome</keyword>
<keyword evidence="1 3" id="KW-0378">Hydrolase</keyword>
<gene>
    <name evidence="3" type="ORF">PMH09_06835</name>
</gene>
<proteinExistence type="predicted"/>
<dbReference type="Gene3D" id="3.40.50.1820">
    <property type="entry name" value="alpha/beta hydrolase"/>
    <property type="match status" value="1"/>
</dbReference>
<dbReference type="Pfam" id="PF00561">
    <property type="entry name" value="Abhydrolase_1"/>
    <property type="match status" value="1"/>
</dbReference>
<reference evidence="3 4" key="1">
    <citation type="submission" date="2023-01" db="EMBL/GenBank/DDBJ databases">
        <title>Novel diversity within Roseofilum (Cyanobacteria; Desertifilaceae) from marine benthic mats with descriptions of four novel species.</title>
        <authorList>
            <person name="Wang Y."/>
            <person name="Berthold D.E."/>
            <person name="Hu J."/>
            <person name="Lefler F.W."/>
            <person name="Laughinghouse H.D. IV."/>
        </authorList>
    </citation>
    <scope>NUCLEOTIDE SEQUENCE [LARGE SCALE GENOMIC DNA]</scope>
    <source>
        <strain evidence="3 4">BLCC-M143</strain>
    </source>
</reference>
<dbReference type="EMBL" id="JAQOSQ010000004">
    <property type="protein sequence ID" value="MDJ1182909.1"/>
    <property type="molecule type" value="Genomic_DNA"/>
</dbReference>
<evidence type="ECO:0000313" key="3">
    <source>
        <dbReference type="EMBL" id="MDJ1182909.1"/>
    </source>
</evidence>
<dbReference type="PANTHER" id="PTHR43798:SF31">
    <property type="entry name" value="AB HYDROLASE SUPERFAMILY PROTEIN YCLE"/>
    <property type="match status" value="1"/>
</dbReference>
<name>A0ABT7BUP2_9CYAN</name>
<dbReference type="Proteomes" id="UP001232992">
    <property type="component" value="Unassembled WGS sequence"/>
</dbReference>
<protein>
    <submittedName>
        <fullName evidence="3">Alpha/beta hydrolase</fullName>
    </submittedName>
</protein>
<sequence>MAIITILGIPHSYELTEGRTAAPTLVFLHGWLLSREYWQPLIERLRSRYQCLSYDLRGFGDSWRISPDGETEEHYPVLGYTPGDYAADLGRLLQGLELEKVWLVGHSLGGSVALWAASQFPERVEGVVCLNSGGGIYLKEEFERFRAAGTQLVKWRPQWLTEVPLLDWLFTRSQAYQPLARKWGRQRLLDFVRASYPAALGTLLDSTTEDQVHQLPQLVSQLLQPVHFIAGAEDKVMEPRYVRHLASFHQLFRSGCDNVVEIPECGHFSMLEASDRVAREIDRLVNGKVYDDRLAS</sequence>
<dbReference type="GO" id="GO:0016787">
    <property type="term" value="F:hydrolase activity"/>
    <property type="evidence" value="ECO:0007669"/>
    <property type="project" value="UniProtKB-KW"/>
</dbReference>
<dbReference type="PANTHER" id="PTHR43798">
    <property type="entry name" value="MONOACYLGLYCEROL LIPASE"/>
    <property type="match status" value="1"/>
</dbReference>
<accession>A0ABT7BUP2</accession>
<evidence type="ECO:0000256" key="1">
    <source>
        <dbReference type="ARBA" id="ARBA00022801"/>
    </source>
</evidence>
<dbReference type="InterPro" id="IPR050266">
    <property type="entry name" value="AB_hydrolase_sf"/>
</dbReference>
<evidence type="ECO:0000313" key="4">
    <source>
        <dbReference type="Proteomes" id="UP001232992"/>
    </source>
</evidence>
<dbReference type="InterPro" id="IPR000073">
    <property type="entry name" value="AB_hydrolase_1"/>
</dbReference>
<comment type="caution">
    <text evidence="3">The sequence shown here is derived from an EMBL/GenBank/DDBJ whole genome shotgun (WGS) entry which is preliminary data.</text>
</comment>
<dbReference type="RefSeq" id="WP_283757560.1">
    <property type="nucleotide sequence ID" value="NZ_JAQOSQ010000004.1"/>
</dbReference>
<evidence type="ECO:0000259" key="2">
    <source>
        <dbReference type="Pfam" id="PF00561"/>
    </source>
</evidence>